<sequence length="84" mass="9651">MDQRIQELAIKAGEHWEKWLPRKTKELKDAGQFYAALQIVAVYTQAEINEFIAKGYDKHKAEALALPLYILLEPETPNLLSLLN</sequence>
<dbReference type="RefSeq" id="WP_283440419.1">
    <property type="nucleotide sequence ID" value="NZ_FXUL01000001.1"/>
</dbReference>
<reference evidence="1 2" key="1">
    <citation type="submission" date="2017-05" db="EMBL/GenBank/DDBJ databases">
        <authorList>
            <person name="Varghese N."/>
            <person name="Submissions S."/>
        </authorList>
    </citation>
    <scope>NUCLEOTIDE SEQUENCE [LARGE SCALE GENOMIC DNA]</scope>
    <source>
        <strain evidence="1 2">DSM 26001</strain>
    </source>
</reference>
<evidence type="ECO:0000313" key="1">
    <source>
        <dbReference type="EMBL" id="SMP43183.1"/>
    </source>
</evidence>
<gene>
    <name evidence="1" type="ORF">SAMN06295970_101272</name>
</gene>
<organism evidence="1 2">
    <name type="scientific">Noviherbaspirillum suwonense</name>
    <dbReference type="NCBI Taxonomy" id="1224511"/>
    <lineage>
        <taxon>Bacteria</taxon>
        <taxon>Pseudomonadati</taxon>
        <taxon>Pseudomonadota</taxon>
        <taxon>Betaproteobacteria</taxon>
        <taxon>Burkholderiales</taxon>
        <taxon>Oxalobacteraceae</taxon>
        <taxon>Noviherbaspirillum</taxon>
    </lineage>
</organism>
<accession>A0ABY1PUF3</accession>
<name>A0ABY1PUF3_9BURK</name>
<evidence type="ECO:0000313" key="2">
    <source>
        <dbReference type="Proteomes" id="UP001158049"/>
    </source>
</evidence>
<proteinExistence type="predicted"/>
<dbReference type="Proteomes" id="UP001158049">
    <property type="component" value="Unassembled WGS sequence"/>
</dbReference>
<comment type="caution">
    <text evidence="1">The sequence shown here is derived from an EMBL/GenBank/DDBJ whole genome shotgun (WGS) entry which is preliminary data.</text>
</comment>
<dbReference type="EMBL" id="FXUL01000001">
    <property type="protein sequence ID" value="SMP43183.1"/>
    <property type="molecule type" value="Genomic_DNA"/>
</dbReference>
<keyword evidence="2" id="KW-1185">Reference proteome</keyword>
<protein>
    <submittedName>
        <fullName evidence="1">Uncharacterized protein</fullName>
    </submittedName>
</protein>